<protein>
    <submittedName>
        <fullName evidence="2">Uncharacterized protein</fullName>
    </submittedName>
</protein>
<dbReference type="EMBL" id="KB405060">
    <property type="protein sequence ID" value="EMF56748.1"/>
    <property type="molecule type" value="Genomic_DNA"/>
</dbReference>
<accession>M3F594</accession>
<dbReference type="Proteomes" id="UP000030760">
    <property type="component" value="Unassembled WGS sequence"/>
</dbReference>
<evidence type="ECO:0000256" key="1">
    <source>
        <dbReference type="SAM" id="MobiDB-lite"/>
    </source>
</evidence>
<sequence>MAGGGRTTQRPRPAGRRIGSAQDERPCGVQELRTALVNAGDVDAAARR</sequence>
<organism evidence="2 3">
    <name type="scientific">Streptomyces bottropensis ATCC 25435</name>
    <dbReference type="NCBI Taxonomy" id="1054862"/>
    <lineage>
        <taxon>Bacteria</taxon>
        <taxon>Bacillati</taxon>
        <taxon>Actinomycetota</taxon>
        <taxon>Actinomycetes</taxon>
        <taxon>Kitasatosporales</taxon>
        <taxon>Streptomycetaceae</taxon>
        <taxon>Streptomyces</taxon>
    </lineage>
</organism>
<evidence type="ECO:0000313" key="3">
    <source>
        <dbReference type="Proteomes" id="UP000030760"/>
    </source>
</evidence>
<gene>
    <name evidence="2" type="ORF">SBD_1831</name>
</gene>
<reference evidence="3" key="1">
    <citation type="journal article" date="2013" name="Genome Announc.">
        <title>Draft Genome Sequence of Streptomyces bottropensis ATCC 25435, a Bottromycin-Producing Actinomycete.</title>
        <authorList>
            <person name="Zhang H."/>
            <person name="Zhou W."/>
            <person name="Zhuang Y."/>
            <person name="Liang X."/>
            <person name="Liu T."/>
        </authorList>
    </citation>
    <scope>NUCLEOTIDE SEQUENCE [LARGE SCALE GENOMIC DNA]</scope>
    <source>
        <strain evidence="3">ATCC 25435</strain>
    </source>
</reference>
<dbReference type="AlphaFoldDB" id="M3F594"/>
<name>M3F594_9ACTN</name>
<feature type="region of interest" description="Disordered" evidence="1">
    <location>
        <begin position="1"/>
        <end position="27"/>
    </location>
</feature>
<evidence type="ECO:0000313" key="2">
    <source>
        <dbReference type="EMBL" id="EMF56748.1"/>
    </source>
</evidence>
<proteinExistence type="predicted"/>